<evidence type="ECO:0000256" key="1">
    <source>
        <dbReference type="SAM" id="SignalP"/>
    </source>
</evidence>
<accession>A0AAV5NCG9</accession>
<dbReference type="EMBL" id="BSNU01000001">
    <property type="protein sequence ID" value="GLQ61637.1"/>
    <property type="molecule type" value="Genomic_DNA"/>
</dbReference>
<sequence length="202" mass="20905">MRKAALLALPLALSGCAGMGKFFNDTALWSGSNPNAPHGDSENLRRARGEFVAAAPILPEGGNMWPGSPQPLPTLKDVVNPDSVFNKSLGDPATYFGGATLDKNFMGGGIAGTGALGVSGPQMKPGDTMSVGEKIDAMRGVSEDRSHFVPTLPTSVPDNAGRFLNKNPDKTIIIPNGDGTSTLIAPDGKVRVVRGVPSVPNK</sequence>
<name>A0AAV5NCG9_9PROT</name>
<keyword evidence="3" id="KW-1185">Reference proteome</keyword>
<dbReference type="PROSITE" id="PS51257">
    <property type="entry name" value="PROKAR_LIPOPROTEIN"/>
    <property type="match status" value="1"/>
</dbReference>
<dbReference type="Proteomes" id="UP001156614">
    <property type="component" value="Unassembled WGS sequence"/>
</dbReference>
<organism evidence="2 3">
    <name type="scientific">Gluconobacter cerinus</name>
    <dbReference type="NCBI Taxonomy" id="38307"/>
    <lineage>
        <taxon>Bacteria</taxon>
        <taxon>Pseudomonadati</taxon>
        <taxon>Pseudomonadota</taxon>
        <taxon>Alphaproteobacteria</taxon>
        <taxon>Acetobacterales</taxon>
        <taxon>Acetobacteraceae</taxon>
        <taxon>Gluconobacter</taxon>
    </lineage>
</organism>
<reference evidence="3" key="1">
    <citation type="journal article" date="2019" name="Int. J. Syst. Evol. Microbiol.">
        <title>The Global Catalogue of Microorganisms (GCM) 10K type strain sequencing project: providing services to taxonomists for standard genome sequencing and annotation.</title>
        <authorList>
            <consortium name="The Broad Institute Genomics Platform"/>
            <consortium name="The Broad Institute Genome Sequencing Center for Infectious Disease"/>
            <person name="Wu L."/>
            <person name="Ma J."/>
        </authorList>
    </citation>
    <scope>NUCLEOTIDE SEQUENCE [LARGE SCALE GENOMIC DNA]</scope>
    <source>
        <strain evidence="3">NBRC 3267</strain>
    </source>
</reference>
<dbReference type="AlphaFoldDB" id="A0AAV5NCG9"/>
<evidence type="ECO:0008006" key="4">
    <source>
        <dbReference type="Google" id="ProtNLM"/>
    </source>
</evidence>
<evidence type="ECO:0000313" key="2">
    <source>
        <dbReference type="EMBL" id="GLQ61637.1"/>
    </source>
</evidence>
<feature type="signal peptide" evidence="1">
    <location>
        <begin position="1"/>
        <end position="19"/>
    </location>
</feature>
<comment type="caution">
    <text evidence="2">The sequence shown here is derived from an EMBL/GenBank/DDBJ whole genome shotgun (WGS) entry which is preliminary data.</text>
</comment>
<proteinExistence type="predicted"/>
<feature type="chain" id="PRO_5043551556" description="Lipoprotein" evidence="1">
    <location>
        <begin position="20"/>
        <end position="202"/>
    </location>
</feature>
<gene>
    <name evidence="2" type="ORF">GCM10007867_04820</name>
</gene>
<evidence type="ECO:0000313" key="3">
    <source>
        <dbReference type="Proteomes" id="UP001156614"/>
    </source>
</evidence>
<protein>
    <recommendedName>
        <fullName evidence="4">Lipoprotein</fullName>
    </recommendedName>
</protein>
<keyword evidence="1" id="KW-0732">Signal</keyword>
<dbReference type="RefSeq" id="WP_086633198.1">
    <property type="nucleotide sequence ID" value="NZ_BEWM01000003.1"/>
</dbReference>